<organism evidence="1 2">
    <name type="scientific">Myodes glareolus</name>
    <name type="common">Bank vole</name>
    <name type="synonym">Clethrionomys glareolus</name>
    <dbReference type="NCBI Taxonomy" id="447135"/>
    <lineage>
        <taxon>Eukaryota</taxon>
        <taxon>Metazoa</taxon>
        <taxon>Chordata</taxon>
        <taxon>Craniata</taxon>
        <taxon>Vertebrata</taxon>
        <taxon>Euteleostomi</taxon>
        <taxon>Mammalia</taxon>
        <taxon>Eutheria</taxon>
        <taxon>Euarchontoglires</taxon>
        <taxon>Glires</taxon>
        <taxon>Rodentia</taxon>
        <taxon>Myomorpha</taxon>
        <taxon>Muroidea</taxon>
        <taxon>Cricetidae</taxon>
        <taxon>Arvicolinae</taxon>
        <taxon>Myodes</taxon>
    </lineage>
</organism>
<comment type="caution">
    <text evidence="1">The sequence shown here is derived from an EMBL/GenBank/DDBJ whole genome shotgun (WGS) entry which is preliminary data.</text>
</comment>
<protein>
    <submittedName>
        <fullName evidence="1">Uncharacterized protein</fullName>
    </submittedName>
</protein>
<gene>
    <name evidence="1" type="ORF">U0070_003686</name>
</gene>
<dbReference type="Proteomes" id="UP001488838">
    <property type="component" value="Unassembled WGS sequence"/>
</dbReference>
<name>A0AAW0H823_MYOGA</name>
<reference evidence="1 2" key="1">
    <citation type="journal article" date="2023" name="bioRxiv">
        <title>Conserved and derived expression patterns and positive selection on dental genes reveal complex evolutionary context of ever-growing rodent molars.</title>
        <authorList>
            <person name="Calamari Z.T."/>
            <person name="Song A."/>
            <person name="Cohen E."/>
            <person name="Akter M."/>
            <person name="Roy R.D."/>
            <person name="Hallikas O."/>
            <person name="Christensen M.M."/>
            <person name="Li P."/>
            <person name="Marangoni P."/>
            <person name="Jernvall J."/>
            <person name="Klein O.D."/>
        </authorList>
    </citation>
    <scope>NUCLEOTIDE SEQUENCE [LARGE SCALE GENOMIC DNA]</scope>
    <source>
        <strain evidence="1">V071</strain>
    </source>
</reference>
<sequence length="610" mass="68449">FFMIAGSGFASELTREFRERDKHEEEARGQQIYLSGEFDNKMSLLGLIHTGRAERLRRLDFSLCHHCFNCKQAISYAEVYRSLSPAQRGLQRGEYRGKCSYPGRLPGCKAPLCPGTVPGLLSPPFSRPTGAVHNQASSPSTLSLVHQLCHPVYPRRGCLLTSELREPCPNHHLQRDRRAAQNEKSLGLIAPCQLQGIIGCYDVSSYSSLCSKDQYYDYVLCVITHYDYTITVPYGDITMIHCVITTLYYFFPNDVCGGGKEATRHSGATTVAYRNLTVYYYAMTLHYQVAITLEYCAITVSYGAITVPYGAITVPYGAITVPYAVAFSAKSILVNIKALLKRKSGTREAKNMVNYLLVKRRNSVRIGQDIQSKRDLICFVKWPHPIRLQWQRAIFYKSWTKKQLPRYLSLPTSTGQRHSCQPMLRKGPLAKGASSLRDHLTIEQGPIWSLLRGEQEGSAGSNHPHAEVALMHHQKEGRAGQLVHRKTCATPAFTQTKVLRLSLWKQSGPIAMTDMKRSTSVRGNVLGQKSLACLDKLDKAKNLSLNWVKGTLGSFDLQESYPCPENNLSDRWSEGSIQEKSMKHILGTVLRKFQSTVICGCFLYAAAWLQ</sequence>
<feature type="non-terminal residue" evidence="1">
    <location>
        <position position="1"/>
    </location>
</feature>
<feature type="non-terminal residue" evidence="1">
    <location>
        <position position="610"/>
    </location>
</feature>
<keyword evidence="2" id="KW-1185">Reference proteome</keyword>
<proteinExistence type="predicted"/>
<evidence type="ECO:0000313" key="2">
    <source>
        <dbReference type="Proteomes" id="UP001488838"/>
    </source>
</evidence>
<accession>A0AAW0H823</accession>
<dbReference type="AlphaFoldDB" id="A0AAW0H823"/>
<evidence type="ECO:0000313" key="1">
    <source>
        <dbReference type="EMBL" id="KAK7798798.1"/>
    </source>
</evidence>
<dbReference type="EMBL" id="JBBHLL010000661">
    <property type="protein sequence ID" value="KAK7798798.1"/>
    <property type="molecule type" value="Genomic_DNA"/>
</dbReference>